<gene>
    <name evidence="3" type="ORF">ILUMI_07062</name>
</gene>
<evidence type="ECO:0000313" key="4">
    <source>
        <dbReference type="Proteomes" id="UP000801492"/>
    </source>
</evidence>
<dbReference type="Pfam" id="PF03473">
    <property type="entry name" value="MOSC"/>
    <property type="match status" value="1"/>
</dbReference>
<accession>A0A8K0D471</accession>
<dbReference type="PANTHER" id="PTHR14237">
    <property type="entry name" value="MOLYBDOPTERIN COFACTOR SULFURASE MOSC"/>
    <property type="match status" value="1"/>
</dbReference>
<keyword evidence="4" id="KW-1185">Reference proteome</keyword>
<feature type="domain" description="MOSC" evidence="2">
    <location>
        <begin position="195"/>
        <end position="349"/>
    </location>
</feature>
<dbReference type="SUPFAM" id="SSF141673">
    <property type="entry name" value="MOSC N-terminal domain-like"/>
    <property type="match status" value="1"/>
</dbReference>
<dbReference type="Pfam" id="PF03476">
    <property type="entry name" value="MOSC_N"/>
    <property type="match status" value="1"/>
</dbReference>
<dbReference type="PANTHER" id="PTHR14237:SF19">
    <property type="entry name" value="MITOCHONDRIAL AMIDOXIME REDUCING COMPONENT 1"/>
    <property type="match status" value="1"/>
</dbReference>
<keyword evidence="1" id="KW-0812">Transmembrane</keyword>
<dbReference type="PROSITE" id="PS51340">
    <property type="entry name" value="MOSC"/>
    <property type="match status" value="1"/>
</dbReference>
<dbReference type="AlphaFoldDB" id="A0A8K0D471"/>
<dbReference type="InterPro" id="IPR005302">
    <property type="entry name" value="MoCF_Sase_C"/>
</dbReference>
<protein>
    <recommendedName>
        <fullName evidence="2">MOSC domain-containing protein</fullName>
    </recommendedName>
</protein>
<dbReference type="InterPro" id="IPR011037">
    <property type="entry name" value="Pyrv_Knase-like_insert_dom_sf"/>
</dbReference>
<dbReference type="OrthoDB" id="17255at2759"/>
<dbReference type="GO" id="GO:0030151">
    <property type="term" value="F:molybdenum ion binding"/>
    <property type="evidence" value="ECO:0007669"/>
    <property type="project" value="InterPro"/>
</dbReference>
<sequence length="351" mass="40252">MSRYQHITTETVLVATTVGVLTALSLYWYQKKRKHVIPTVWEPVGKVKSLFIYPLKSGHRIELNTAICTDYGIKMPKSGPSYQFCDRNLLIYKEENNEFRTARQYPKILFIKTAPDSIQKDCFTLNAPEMSELKVKIPTLKDANESEITLHKGEKIFTIDCGDEAAKWISQYILDTDSGLRLGFHDGEPHHRRNVTVSHKKYLETYSRFRNEATGMYTDFTSFLIINEASIDDLNERIPDANITPLQFRPNILVENAPAYVEDDWNWVKIGNNVVMYLSKPCTRCIFTNIDPETATKSEIDEPLRTLRKYRLLKDIKNNKLEGHLPVMGIHTGLQNGGEISVGDIVYVGKK</sequence>
<evidence type="ECO:0000313" key="3">
    <source>
        <dbReference type="EMBL" id="KAF2899108.1"/>
    </source>
</evidence>
<evidence type="ECO:0000259" key="2">
    <source>
        <dbReference type="PROSITE" id="PS51340"/>
    </source>
</evidence>
<comment type="caution">
    <text evidence="3">The sequence shown here is derived from an EMBL/GenBank/DDBJ whole genome shotgun (WGS) entry which is preliminary data.</text>
</comment>
<dbReference type="GO" id="GO:0030170">
    <property type="term" value="F:pyridoxal phosphate binding"/>
    <property type="evidence" value="ECO:0007669"/>
    <property type="project" value="InterPro"/>
</dbReference>
<dbReference type="GO" id="GO:0003824">
    <property type="term" value="F:catalytic activity"/>
    <property type="evidence" value="ECO:0007669"/>
    <property type="project" value="InterPro"/>
</dbReference>
<dbReference type="Proteomes" id="UP000801492">
    <property type="component" value="Unassembled WGS sequence"/>
</dbReference>
<dbReference type="SUPFAM" id="SSF50800">
    <property type="entry name" value="PK beta-barrel domain-like"/>
    <property type="match status" value="1"/>
</dbReference>
<dbReference type="InterPro" id="IPR005303">
    <property type="entry name" value="MOCOS_middle"/>
</dbReference>
<reference evidence="3" key="1">
    <citation type="submission" date="2019-08" db="EMBL/GenBank/DDBJ databases">
        <title>The genome of the North American firefly Photinus pyralis.</title>
        <authorList>
            <consortium name="Photinus pyralis genome working group"/>
            <person name="Fallon T.R."/>
            <person name="Sander Lower S.E."/>
            <person name="Weng J.-K."/>
        </authorList>
    </citation>
    <scope>NUCLEOTIDE SEQUENCE</scope>
    <source>
        <strain evidence="3">TRF0915ILg1</strain>
        <tissue evidence="3">Whole body</tissue>
    </source>
</reference>
<keyword evidence="1" id="KW-0472">Membrane</keyword>
<feature type="transmembrane region" description="Helical" evidence="1">
    <location>
        <begin position="12"/>
        <end position="29"/>
    </location>
</feature>
<proteinExistence type="predicted"/>
<keyword evidence="1" id="KW-1133">Transmembrane helix</keyword>
<evidence type="ECO:0000256" key="1">
    <source>
        <dbReference type="SAM" id="Phobius"/>
    </source>
</evidence>
<dbReference type="EMBL" id="VTPC01003046">
    <property type="protein sequence ID" value="KAF2899108.1"/>
    <property type="molecule type" value="Genomic_DNA"/>
</dbReference>
<name>A0A8K0D471_IGNLU</name>
<organism evidence="3 4">
    <name type="scientific">Ignelater luminosus</name>
    <name type="common">Cucubano</name>
    <name type="synonym">Pyrophorus luminosus</name>
    <dbReference type="NCBI Taxonomy" id="2038154"/>
    <lineage>
        <taxon>Eukaryota</taxon>
        <taxon>Metazoa</taxon>
        <taxon>Ecdysozoa</taxon>
        <taxon>Arthropoda</taxon>
        <taxon>Hexapoda</taxon>
        <taxon>Insecta</taxon>
        <taxon>Pterygota</taxon>
        <taxon>Neoptera</taxon>
        <taxon>Endopterygota</taxon>
        <taxon>Coleoptera</taxon>
        <taxon>Polyphaga</taxon>
        <taxon>Elateriformia</taxon>
        <taxon>Elateroidea</taxon>
        <taxon>Elateridae</taxon>
        <taxon>Agrypninae</taxon>
        <taxon>Pyrophorini</taxon>
        <taxon>Ignelater</taxon>
    </lineage>
</organism>